<dbReference type="Pfam" id="PF11804">
    <property type="entry name" value="DUF3325"/>
    <property type="match status" value="1"/>
</dbReference>
<name>A0A4U0ZM36_9ALTE</name>
<evidence type="ECO:0000313" key="2">
    <source>
        <dbReference type="EMBL" id="TKB04330.1"/>
    </source>
</evidence>
<keyword evidence="1" id="KW-0812">Transmembrane</keyword>
<organism evidence="2 3">
    <name type="scientific">Alteromonas portus</name>
    <dbReference type="NCBI Taxonomy" id="2565549"/>
    <lineage>
        <taxon>Bacteria</taxon>
        <taxon>Pseudomonadati</taxon>
        <taxon>Pseudomonadota</taxon>
        <taxon>Gammaproteobacteria</taxon>
        <taxon>Alteromonadales</taxon>
        <taxon>Alteromonadaceae</taxon>
        <taxon>Alteromonas/Salinimonas group</taxon>
        <taxon>Alteromonas</taxon>
    </lineage>
</organism>
<dbReference type="InterPro" id="IPR021762">
    <property type="entry name" value="DUF3325"/>
</dbReference>
<keyword evidence="3" id="KW-1185">Reference proteome</keyword>
<evidence type="ECO:0000256" key="1">
    <source>
        <dbReference type="SAM" id="Phobius"/>
    </source>
</evidence>
<dbReference type="AlphaFoldDB" id="A0A4U0ZM36"/>
<feature type="transmembrane region" description="Helical" evidence="1">
    <location>
        <begin position="72"/>
        <end position="91"/>
    </location>
</feature>
<accession>A0A4U0ZM36</accession>
<dbReference type="Proteomes" id="UP000305471">
    <property type="component" value="Unassembled WGS sequence"/>
</dbReference>
<sequence>MITLVFLLQLLGFLCLMLAMNKHAKQAGNSRILTQVLRVLPSSLFTKLIGWMLLIASLCLAMASIEITSIAMVWWCCTLSAALLSIALYFSSLP</sequence>
<evidence type="ECO:0000313" key="3">
    <source>
        <dbReference type="Proteomes" id="UP000305471"/>
    </source>
</evidence>
<comment type="caution">
    <text evidence="2">The sequence shown here is derived from an EMBL/GenBank/DDBJ whole genome shotgun (WGS) entry which is preliminary data.</text>
</comment>
<protein>
    <submittedName>
        <fullName evidence="2">DUF3325 family protein</fullName>
    </submittedName>
</protein>
<keyword evidence="1" id="KW-0472">Membrane</keyword>
<feature type="transmembrane region" description="Helical" evidence="1">
    <location>
        <begin position="48"/>
        <end position="65"/>
    </location>
</feature>
<keyword evidence="1" id="KW-1133">Transmembrane helix</keyword>
<proteinExistence type="predicted"/>
<dbReference type="OrthoDB" id="9880741at2"/>
<gene>
    <name evidence="2" type="ORF">E5672_05890</name>
</gene>
<dbReference type="RefSeq" id="WP_136781345.1">
    <property type="nucleotide sequence ID" value="NZ_SWCO01000002.1"/>
</dbReference>
<dbReference type="EMBL" id="SWCO01000002">
    <property type="protein sequence ID" value="TKB04330.1"/>
    <property type="molecule type" value="Genomic_DNA"/>
</dbReference>
<reference evidence="2 3" key="1">
    <citation type="submission" date="2019-04" db="EMBL/GenBank/DDBJ databases">
        <title>Alteromonas portus sp. nov., an alginate lyase-excreting marine bacterium.</title>
        <authorList>
            <person name="Huang H."/>
            <person name="Mo K."/>
            <person name="Bao S."/>
        </authorList>
    </citation>
    <scope>NUCLEOTIDE SEQUENCE [LARGE SCALE GENOMIC DNA]</scope>
    <source>
        <strain evidence="2 3">HB161718</strain>
    </source>
</reference>